<evidence type="ECO:0000256" key="1">
    <source>
        <dbReference type="ARBA" id="ARBA00023125"/>
    </source>
</evidence>
<dbReference type="EMBL" id="CP017717">
    <property type="protein sequence ID" value="AQZ63501.1"/>
    <property type="molecule type" value="Genomic_DNA"/>
</dbReference>
<evidence type="ECO:0000256" key="2">
    <source>
        <dbReference type="PROSITE-ProRule" id="PRU00335"/>
    </source>
</evidence>
<evidence type="ECO:0000313" key="5">
    <source>
        <dbReference type="Proteomes" id="UP000190797"/>
    </source>
</evidence>
<evidence type="ECO:0000313" key="4">
    <source>
        <dbReference type="EMBL" id="AQZ63501.1"/>
    </source>
</evidence>
<proteinExistence type="predicted"/>
<feature type="DNA-binding region" description="H-T-H motif" evidence="2">
    <location>
        <begin position="40"/>
        <end position="59"/>
    </location>
</feature>
<dbReference type="Proteomes" id="UP000190797">
    <property type="component" value="Chromosome"/>
</dbReference>
<protein>
    <submittedName>
        <fullName evidence="4">TetR family transcriptional regulator</fullName>
    </submittedName>
</protein>
<feature type="domain" description="HTH tetR-type" evidence="3">
    <location>
        <begin position="17"/>
        <end position="77"/>
    </location>
</feature>
<dbReference type="PRINTS" id="PR00455">
    <property type="entry name" value="HTHTETR"/>
</dbReference>
<dbReference type="PANTHER" id="PTHR30055:SF209">
    <property type="entry name" value="POSSIBLE TRANSCRIPTIONAL REGULATORY PROTEIN (PROBABLY TETR-FAMILY)"/>
    <property type="match status" value="1"/>
</dbReference>
<dbReference type="OrthoDB" id="5190841at2"/>
<dbReference type="PROSITE" id="PS50977">
    <property type="entry name" value="HTH_TETR_2"/>
    <property type="match status" value="1"/>
</dbReference>
<dbReference type="PANTHER" id="PTHR30055">
    <property type="entry name" value="HTH-TYPE TRANSCRIPTIONAL REGULATOR RUTR"/>
    <property type="match status" value="1"/>
</dbReference>
<dbReference type="AlphaFoldDB" id="A0A1U9ZZX2"/>
<dbReference type="STRING" id="1909395.BKM31_20345"/>
<dbReference type="KEGG" id="noa:BKM31_20345"/>
<keyword evidence="1 2" id="KW-0238">DNA-binding</keyword>
<dbReference type="InterPro" id="IPR001647">
    <property type="entry name" value="HTH_TetR"/>
</dbReference>
<gene>
    <name evidence="4" type="ORF">BKM31_20345</name>
</gene>
<dbReference type="SUPFAM" id="SSF46689">
    <property type="entry name" value="Homeodomain-like"/>
    <property type="match status" value="1"/>
</dbReference>
<dbReference type="Pfam" id="PF00440">
    <property type="entry name" value="TetR_N"/>
    <property type="match status" value="1"/>
</dbReference>
<organism evidence="4 5">
    <name type="scientific">[Actinomadura] parvosata subsp. kistnae</name>
    <dbReference type="NCBI Taxonomy" id="1909395"/>
    <lineage>
        <taxon>Bacteria</taxon>
        <taxon>Bacillati</taxon>
        <taxon>Actinomycetota</taxon>
        <taxon>Actinomycetes</taxon>
        <taxon>Streptosporangiales</taxon>
        <taxon>Streptosporangiaceae</taxon>
        <taxon>Nonomuraea</taxon>
    </lineage>
</organism>
<evidence type="ECO:0000259" key="3">
    <source>
        <dbReference type="PROSITE" id="PS50977"/>
    </source>
</evidence>
<dbReference type="InterPro" id="IPR009057">
    <property type="entry name" value="Homeodomain-like_sf"/>
</dbReference>
<keyword evidence="5" id="KW-1185">Reference proteome</keyword>
<reference evidence="5" key="1">
    <citation type="journal article" date="2017" name="Med. Chem. Commun.">
        <title>Nonomuraea sp. ATCC 55076 harbours the largest actinomycete chromosome to date and the kistamicin biosynthetic gene cluster.</title>
        <authorList>
            <person name="Nazari B."/>
            <person name="Forneris C.C."/>
            <person name="Gibson M.I."/>
            <person name="Moon K."/>
            <person name="Schramma K.R."/>
            <person name="Seyedsayamdost M.R."/>
        </authorList>
    </citation>
    <scope>NUCLEOTIDE SEQUENCE [LARGE SCALE GENOMIC DNA]</scope>
    <source>
        <strain evidence="5">ATCC 55076</strain>
    </source>
</reference>
<dbReference type="GO" id="GO:0000976">
    <property type="term" value="F:transcription cis-regulatory region binding"/>
    <property type="evidence" value="ECO:0007669"/>
    <property type="project" value="TreeGrafter"/>
</dbReference>
<accession>A0A1U9ZZX2</accession>
<dbReference type="Gene3D" id="1.10.357.10">
    <property type="entry name" value="Tetracycline Repressor, domain 2"/>
    <property type="match status" value="1"/>
</dbReference>
<dbReference type="InterPro" id="IPR050109">
    <property type="entry name" value="HTH-type_TetR-like_transc_reg"/>
</dbReference>
<sequence>MKKDVVTKPRRERADASRNRAKILAAAAGIVAARGVEALSMAEVAAAAGVGVGTLYRRFGDRSGLAYALIDERERQFQQAFLEGPAPLGPGAPAPARVRAFLHALVDRTMDQLDLLVMAETASPFARFGGAYELYHRHLAMLLAHLRPAHDTPFLADALLAPLAAPLLAHRLRGGALTPERVKAGLDDLLAGLGTAGEGRPAQG</sequence>
<dbReference type="RefSeq" id="WP_080039683.1">
    <property type="nucleotide sequence ID" value="NZ_CP017717.1"/>
</dbReference>
<dbReference type="GO" id="GO:0003700">
    <property type="term" value="F:DNA-binding transcription factor activity"/>
    <property type="evidence" value="ECO:0007669"/>
    <property type="project" value="TreeGrafter"/>
</dbReference>
<name>A0A1U9ZZX2_9ACTN</name>